<reference evidence="3" key="1">
    <citation type="journal article" date="2017" name="Nat. Microbiol.">
        <title>Global analysis of biosynthetic gene clusters reveals vast potential of secondary metabolite production in Penicillium species.</title>
        <authorList>
            <person name="Nielsen J.C."/>
            <person name="Grijseels S."/>
            <person name="Prigent S."/>
            <person name="Ji B."/>
            <person name="Dainat J."/>
            <person name="Nielsen K.F."/>
            <person name="Frisvad J.C."/>
            <person name="Workman M."/>
            <person name="Nielsen J."/>
        </authorList>
    </citation>
    <scope>NUCLEOTIDE SEQUENCE [LARGE SCALE GENOMIC DNA]</scope>
    <source>
        <strain evidence="3">IBT 14082</strain>
    </source>
</reference>
<dbReference type="AlphaFoldDB" id="A0A1V6S7N8"/>
<accession>A0A1V6S7N8</accession>
<evidence type="ECO:0000313" key="3">
    <source>
        <dbReference type="Proteomes" id="UP000191342"/>
    </source>
</evidence>
<evidence type="ECO:0000256" key="1">
    <source>
        <dbReference type="SAM" id="Coils"/>
    </source>
</evidence>
<dbReference type="EMBL" id="MLQL01000094">
    <property type="protein sequence ID" value="OQE10085.1"/>
    <property type="molecule type" value="Genomic_DNA"/>
</dbReference>
<comment type="caution">
    <text evidence="2">The sequence shown here is derived from an EMBL/GenBank/DDBJ whole genome shotgun (WGS) entry which is preliminary data.</text>
</comment>
<evidence type="ECO:0000313" key="2">
    <source>
        <dbReference type="EMBL" id="OQE10085.1"/>
    </source>
</evidence>
<dbReference type="Proteomes" id="UP000191342">
    <property type="component" value="Unassembled WGS sequence"/>
</dbReference>
<name>A0A1V6S7N8_9EURO</name>
<sequence>MSRYTGQRLDPISEEITPADHQILCLGGTSSNLERLQSRLQRAKRQSPDFKTQLEETAYEMGYLRAELQWHKETKQILLQFQERVFDIFSSLEDALTQATARLHESEQQYLMLWGSNSRSGAGGCF</sequence>
<proteinExistence type="predicted"/>
<organism evidence="2 3">
    <name type="scientific">Penicillium flavigenum</name>
    <dbReference type="NCBI Taxonomy" id="254877"/>
    <lineage>
        <taxon>Eukaryota</taxon>
        <taxon>Fungi</taxon>
        <taxon>Dikarya</taxon>
        <taxon>Ascomycota</taxon>
        <taxon>Pezizomycotina</taxon>
        <taxon>Eurotiomycetes</taxon>
        <taxon>Eurotiomycetidae</taxon>
        <taxon>Eurotiales</taxon>
        <taxon>Aspergillaceae</taxon>
        <taxon>Penicillium</taxon>
    </lineage>
</organism>
<keyword evidence="1" id="KW-0175">Coiled coil</keyword>
<dbReference type="OrthoDB" id="4206979at2759"/>
<keyword evidence="3" id="KW-1185">Reference proteome</keyword>
<gene>
    <name evidence="2" type="ORF">PENFLA_c094G09969</name>
</gene>
<feature type="coiled-coil region" evidence="1">
    <location>
        <begin position="26"/>
        <end position="53"/>
    </location>
</feature>
<protein>
    <submittedName>
        <fullName evidence="2">Uncharacterized protein</fullName>
    </submittedName>
</protein>